<organism evidence="1 2">
    <name type="scientific">Gentian ovary ringspot virus</name>
    <dbReference type="NCBI Taxonomy" id="1920772"/>
    <lineage>
        <taxon>Viruses</taxon>
        <taxon>Riboviria</taxon>
        <taxon>Orthornavirae</taxon>
        <taxon>Kitrinoviricota</taxon>
        <taxon>Alsuviricetes</taxon>
        <taxon>Martellivirales</taxon>
        <taxon>Virgaviridae</taxon>
        <taxon>Goravirus</taxon>
        <taxon>Goravirus gentianae</taxon>
    </lineage>
</organism>
<evidence type="ECO:0000313" key="2">
    <source>
        <dbReference type="Proteomes" id="UP000202439"/>
    </source>
</evidence>
<reference evidence="1 2" key="1">
    <citation type="journal article" date="2015" name="J. Gen. Virol.">
        <title>A novel virus transmitted through pollination causes ring-spot disease on gentian (Gentiana triflora) ovaries.</title>
        <authorList>
            <person name="Atsumi G."/>
            <person name="Tomita R."/>
            <person name="Yamashita T."/>
            <person name="Sekine K.T."/>
        </authorList>
    </citation>
    <scope>NUCLEOTIDE SEQUENCE [LARGE SCALE GENOMIC DNA]</scope>
    <source>
        <strain evidence="1">S</strain>
    </source>
</reference>
<accession>A0A077JM47</accession>
<dbReference type="Proteomes" id="UP000202439">
    <property type="component" value="Genome"/>
</dbReference>
<proteinExistence type="predicted"/>
<gene>
    <name evidence="1" type="primary">CRP</name>
</gene>
<dbReference type="EMBL" id="AB976030">
    <property type="protein sequence ID" value="BAP18648.1"/>
    <property type="molecule type" value="Genomic_RNA"/>
</dbReference>
<dbReference type="KEGG" id="vg:19893575"/>
<name>A0A077JM47_9VIRU</name>
<protein>
    <submittedName>
        <fullName evidence="1">Cystein-rich protein</fullName>
    </submittedName>
</protein>
<evidence type="ECO:0000313" key="1">
    <source>
        <dbReference type="EMBL" id="BAP18648.1"/>
    </source>
</evidence>
<dbReference type="GeneID" id="19893575"/>
<keyword evidence="2" id="KW-1185">Reference proteome</keyword>
<dbReference type="RefSeq" id="YP_009047257.1">
    <property type="nucleotide sequence ID" value="NC_024502.1"/>
</dbReference>
<sequence>MDILEKLERKEAMRNEYRRRESIIRRHDLNANVCLVTSKFNVPCGMLPAVSEDEKGNVVYYHGGCCSEVHYNLFVDLCVGNDDVIKRKDAERAVMKVVNQFSDKITNLIEQYGKEEVFDLLNIIIK</sequence>